<comment type="caution">
    <text evidence="1">The sequence shown here is derived from an EMBL/GenBank/DDBJ whole genome shotgun (WGS) entry which is preliminary data.</text>
</comment>
<dbReference type="AlphaFoldDB" id="A0A7W8Q3I5"/>
<sequence length="70" mass="8087">MQGEVNLTKNTAIVSTLMFKHRLGAQDVILHLDYLSKLENIDDYGSWRLPHAGLVRFVEGSRFRNRIEIC</sequence>
<name>A0A7W8Q3I5_PARAM</name>
<proteinExistence type="predicted"/>
<dbReference type="Proteomes" id="UP000592780">
    <property type="component" value="Unassembled WGS sequence"/>
</dbReference>
<reference evidence="1 2" key="1">
    <citation type="submission" date="2020-08" db="EMBL/GenBank/DDBJ databases">
        <title>Genomic Encyclopedia of Type Strains, Phase IV (KMG-V): Genome sequencing to study the core and pangenomes of soil and plant-associated prokaryotes.</title>
        <authorList>
            <person name="Whitman W."/>
        </authorList>
    </citation>
    <scope>NUCLEOTIDE SEQUENCE [LARGE SCALE GENOMIC DNA]</scope>
    <source>
        <strain evidence="1 2">JPY158</strain>
    </source>
</reference>
<evidence type="ECO:0000313" key="1">
    <source>
        <dbReference type="EMBL" id="MBB5422625.1"/>
    </source>
</evidence>
<protein>
    <submittedName>
        <fullName evidence="1">Uncharacterized protein</fullName>
    </submittedName>
</protein>
<gene>
    <name evidence="1" type="ORF">HDG40_000766</name>
</gene>
<dbReference type="EMBL" id="JACHDD010000001">
    <property type="protein sequence ID" value="MBB5422625.1"/>
    <property type="molecule type" value="Genomic_DNA"/>
</dbReference>
<organism evidence="1 2">
    <name type="scientific">Paraburkholderia atlantica</name>
    <dbReference type="NCBI Taxonomy" id="2654982"/>
    <lineage>
        <taxon>Bacteria</taxon>
        <taxon>Pseudomonadati</taxon>
        <taxon>Pseudomonadota</taxon>
        <taxon>Betaproteobacteria</taxon>
        <taxon>Burkholderiales</taxon>
        <taxon>Burkholderiaceae</taxon>
        <taxon>Paraburkholderia</taxon>
    </lineage>
</organism>
<accession>A0A7W8Q3I5</accession>
<evidence type="ECO:0000313" key="2">
    <source>
        <dbReference type="Proteomes" id="UP000592780"/>
    </source>
</evidence>
<keyword evidence="2" id="KW-1185">Reference proteome</keyword>